<dbReference type="GeneID" id="31362784"/>
<comment type="similarity">
    <text evidence="1">Belongs to the GST superfamily.</text>
</comment>
<feature type="domain" description="GST C-terminal" evidence="3">
    <location>
        <begin position="90"/>
        <end position="220"/>
    </location>
</feature>
<gene>
    <name evidence="4" type="ORF">PPL_07303</name>
</gene>
<evidence type="ECO:0000256" key="1">
    <source>
        <dbReference type="ARBA" id="ARBA00007409"/>
    </source>
</evidence>
<dbReference type="EMBL" id="ADBJ01000031">
    <property type="protein sequence ID" value="EFA80468.1"/>
    <property type="molecule type" value="Genomic_DNA"/>
</dbReference>
<evidence type="ECO:0008006" key="6">
    <source>
        <dbReference type="Google" id="ProtNLM"/>
    </source>
</evidence>
<dbReference type="Pfam" id="PF13417">
    <property type="entry name" value="GST_N_3"/>
    <property type="match status" value="1"/>
</dbReference>
<dbReference type="PANTHER" id="PTHR44051:SF8">
    <property type="entry name" value="GLUTATHIONE S-TRANSFERASE GSTA"/>
    <property type="match status" value="1"/>
</dbReference>
<dbReference type="PROSITE" id="PS50405">
    <property type="entry name" value="GST_CTER"/>
    <property type="match status" value="1"/>
</dbReference>
<dbReference type="InterPro" id="IPR010987">
    <property type="entry name" value="Glutathione-S-Trfase_C-like"/>
</dbReference>
<sequence>MSAILYHMPYFVSSVVANLIGELGISEKVQVKIIGFDNLKDEFHLAKHPQGKVPFYIEVEDDFTMIESSAIFLYLLEKHDTEKKLSNWKDAKERGQFYQFLLNCPCQIYPNLAQLFYQFLNEKGSPMRDENLITKNLNAWHFEIAPFLVKYLGDKPYFFGDQFTAVDILLGYQMVLAELVGQLKDYPTLVAYLLRLRERPAFTNIYNEANKIYLPDMTKYSVAIQRKIQREEKLASEKGLDYKFA</sequence>
<evidence type="ECO:0000313" key="4">
    <source>
        <dbReference type="EMBL" id="EFA80468.1"/>
    </source>
</evidence>
<dbReference type="PANTHER" id="PTHR44051">
    <property type="entry name" value="GLUTATHIONE S-TRANSFERASE-RELATED"/>
    <property type="match status" value="1"/>
</dbReference>
<organism evidence="4 5">
    <name type="scientific">Heterostelium pallidum (strain ATCC 26659 / Pp 5 / PN500)</name>
    <name type="common">Cellular slime mold</name>
    <name type="synonym">Polysphondylium pallidum</name>
    <dbReference type="NCBI Taxonomy" id="670386"/>
    <lineage>
        <taxon>Eukaryota</taxon>
        <taxon>Amoebozoa</taxon>
        <taxon>Evosea</taxon>
        <taxon>Eumycetozoa</taxon>
        <taxon>Dictyostelia</taxon>
        <taxon>Acytosteliales</taxon>
        <taxon>Acytosteliaceae</taxon>
        <taxon>Heterostelium</taxon>
    </lineage>
</organism>
<dbReference type="SUPFAM" id="SSF47616">
    <property type="entry name" value="GST C-terminal domain-like"/>
    <property type="match status" value="1"/>
</dbReference>
<dbReference type="Gene3D" id="3.40.30.10">
    <property type="entry name" value="Glutaredoxin"/>
    <property type="match status" value="1"/>
</dbReference>
<dbReference type="InterPro" id="IPR004045">
    <property type="entry name" value="Glutathione_S-Trfase_N"/>
</dbReference>
<evidence type="ECO:0000313" key="5">
    <source>
        <dbReference type="Proteomes" id="UP000001396"/>
    </source>
</evidence>
<dbReference type="Gene3D" id="1.20.1050.10">
    <property type="match status" value="1"/>
</dbReference>
<comment type="caution">
    <text evidence="4">The sequence shown here is derived from an EMBL/GenBank/DDBJ whole genome shotgun (WGS) entry which is preliminary data.</text>
</comment>
<dbReference type="InParanoid" id="D3BEY7"/>
<evidence type="ECO:0000259" key="2">
    <source>
        <dbReference type="PROSITE" id="PS50404"/>
    </source>
</evidence>
<dbReference type="SUPFAM" id="SSF52833">
    <property type="entry name" value="Thioredoxin-like"/>
    <property type="match status" value="1"/>
</dbReference>
<proteinExistence type="inferred from homology"/>
<dbReference type="InterPro" id="IPR036249">
    <property type="entry name" value="Thioredoxin-like_sf"/>
</dbReference>
<dbReference type="InterPro" id="IPR004046">
    <property type="entry name" value="GST_C"/>
</dbReference>
<protein>
    <recommendedName>
        <fullName evidence="6">Glutathione S-transferase</fullName>
    </recommendedName>
</protein>
<keyword evidence="5" id="KW-1185">Reference proteome</keyword>
<dbReference type="STRING" id="670386.D3BEY7"/>
<evidence type="ECO:0000259" key="3">
    <source>
        <dbReference type="PROSITE" id="PS50405"/>
    </source>
</evidence>
<dbReference type="InterPro" id="IPR036282">
    <property type="entry name" value="Glutathione-S-Trfase_C_sf"/>
</dbReference>
<accession>D3BEY7</accession>
<dbReference type="PROSITE" id="PS50404">
    <property type="entry name" value="GST_NTER"/>
    <property type="match status" value="1"/>
</dbReference>
<dbReference type="Pfam" id="PF00043">
    <property type="entry name" value="GST_C"/>
    <property type="match status" value="1"/>
</dbReference>
<reference evidence="4 5" key="1">
    <citation type="journal article" date="2011" name="Genome Res.">
        <title>Phylogeny-wide analysis of social amoeba genomes highlights ancient origins for complex intercellular communication.</title>
        <authorList>
            <person name="Heidel A.J."/>
            <person name="Lawal H.M."/>
            <person name="Felder M."/>
            <person name="Schilde C."/>
            <person name="Helps N.R."/>
            <person name="Tunggal B."/>
            <person name="Rivero F."/>
            <person name="John U."/>
            <person name="Schleicher M."/>
            <person name="Eichinger L."/>
            <person name="Platzer M."/>
            <person name="Noegel A.A."/>
            <person name="Schaap P."/>
            <person name="Gloeckner G."/>
        </authorList>
    </citation>
    <scope>NUCLEOTIDE SEQUENCE [LARGE SCALE GENOMIC DNA]</scope>
    <source>
        <strain evidence="5">ATCC 26659 / Pp 5 / PN500</strain>
    </source>
</reference>
<dbReference type="OMA" id="NEESHYN"/>
<dbReference type="Proteomes" id="UP000001396">
    <property type="component" value="Unassembled WGS sequence"/>
</dbReference>
<feature type="domain" description="GST N-terminal" evidence="2">
    <location>
        <begin position="1"/>
        <end position="83"/>
    </location>
</feature>
<dbReference type="RefSeq" id="XP_020432588.1">
    <property type="nucleotide sequence ID" value="XM_020578140.1"/>
</dbReference>
<dbReference type="AlphaFoldDB" id="D3BEY7"/>
<name>D3BEY7_HETP5</name>